<dbReference type="Pfam" id="PF04138">
    <property type="entry name" value="GtrA_DPMS_TM"/>
    <property type="match status" value="1"/>
</dbReference>
<feature type="transmembrane region" description="Helical" evidence="6">
    <location>
        <begin position="74"/>
        <end position="95"/>
    </location>
</feature>
<evidence type="ECO:0000256" key="5">
    <source>
        <dbReference type="ARBA" id="ARBA00023136"/>
    </source>
</evidence>
<keyword evidence="9" id="KW-1185">Reference proteome</keyword>
<evidence type="ECO:0000313" key="9">
    <source>
        <dbReference type="Proteomes" id="UP001596037"/>
    </source>
</evidence>
<feature type="transmembrane region" description="Helical" evidence="6">
    <location>
        <begin position="330"/>
        <end position="346"/>
    </location>
</feature>
<keyword evidence="5 6" id="KW-0472">Membrane</keyword>
<sequence length="907" mass="98598">MKSLRSSLSVASAARFLASGGFNTLVTYAAYLVLLHWLPYQASYSIAFASGIGLAYVLNRYYVFRRTGGSLGPVYVAMIYTGQYLLGMAIVSAWVKWLDGPPRLAPLVAIAISLPLTYLSNARVFTGDPGPAQAGGDVGAAVGPRLERLALVVLIGLPVLSLALNALGWLHYGLDLPFYDDWRAYATGQIDSLDPSYLFMGINDTMAPVGFALDALAQRAIDGNSVLYQLLSMLTVLGLLLLLQWKLLRASLGSPLLAAGCFVFTLLMLQPGSYWGRENLAYHQALPLVFLLAAFWLIVFSPWRNRWRLPCIALLGTLAGLTYVSGAFGTLAAAMGLLTVVFLLGARRHARILQGAVVLAVAGVATSLTQFKIGVLPTMGASHRGDARLALPNEPDFWLFFFGKVGRSLLLPQDQPGLSLILVLVACALAVAVAVALVKRVRADRDGPHVPVALIYGALCATVFAYLLLVAAGRTYLRDAPIDDPLDVFLLGFTRFHFFWAALLWPWVIAAAIVLFKGRRPALPTSLAAASPVLCAAAIYLMVAGGALAHFQRHQMEASFRNATVTCLMSQLQKGEGIDCPEFNMPDLTPAYIYARRIGASFVRYFPILPLDLGVDDPPPWFRLSRDEARVDRHNVTAQGAGYLAGDDPQFHIRIGRPVEMANCVLLDVTALVSADRDDEMQVYFRGYGQPEFSEEHSRKMALKGRAGPKAISFQVESDSGFEDTLRVDPVNKQQPFSMPQLEVRCRLKYSTLPFFTLAQPPKGAQLLDSAYLDPVAGDVHAYRAGDDAQVTFRTDKPQTMAECSTLDVQAKMSVEHKANAQIYFVGRGKKEFTEKASVMLPVAPTGDATPQQLVFRLESPIGFEDRLRFDPVDSAQRVRVSDVQVSCHRRLSSVAAAAAAAAGSGK</sequence>
<dbReference type="Proteomes" id="UP001596037">
    <property type="component" value="Unassembled WGS sequence"/>
</dbReference>
<organism evidence="8 9">
    <name type="scientific">Caenimonas terrae</name>
    <dbReference type="NCBI Taxonomy" id="696074"/>
    <lineage>
        <taxon>Bacteria</taxon>
        <taxon>Pseudomonadati</taxon>
        <taxon>Pseudomonadota</taxon>
        <taxon>Betaproteobacteria</taxon>
        <taxon>Burkholderiales</taxon>
        <taxon>Comamonadaceae</taxon>
        <taxon>Caenimonas</taxon>
    </lineage>
</organism>
<feature type="transmembrane region" description="Helical" evidence="6">
    <location>
        <begin position="44"/>
        <end position="62"/>
    </location>
</feature>
<feature type="transmembrane region" description="Helical" evidence="6">
    <location>
        <begin position="528"/>
        <end position="551"/>
    </location>
</feature>
<reference evidence="9" key="1">
    <citation type="journal article" date="2019" name="Int. J. Syst. Evol. Microbiol.">
        <title>The Global Catalogue of Microorganisms (GCM) 10K type strain sequencing project: providing services to taxonomists for standard genome sequencing and annotation.</title>
        <authorList>
            <consortium name="The Broad Institute Genomics Platform"/>
            <consortium name="The Broad Institute Genome Sequencing Center for Infectious Disease"/>
            <person name="Wu L."/>
            <person name="Ma J."/>
        </authorList>
    </citation>
    <scope>NUCLEOTIDE SEQUENCE [LARGE SCALE GENOMIC DNA]</scope>
    <source>
        <strain evidence="9">CCUG 57401</strain>
    </source>
</reference>
<feature type="domain" description="GtrA/DPMS transmembrane" evidence="7">
    <location>
        <begin position="15"/>
        <end position="124"/>
    </location>
</feature>
<comment type="caution">
    <text evidence="8">The sequence shown here is derived from an EMBL/GenBank/DDBJ whole genome shotgun (WGS) entry which is preliminary data.</text>
</comment>
<evidence type="ECO:0000256" key="1">
    <source>
        <dbReference type="ARBA" id="ARBA00004141"/>
    </source>
</evidence>
<feature type="transmembrane region" description="Helical" evidence="6">
    <location>
        <begin position="281"/>
        <end position="300"/>
    </location>
</feature>
<feature type="transmembrane region" description="Helical" evidence="6">
    <location>
        <begin position="307"/>
        <end position="324"/>
    </location>
</feature>
<name>A0ABW0NKK0_9BURK</name>
<evidence type="ECO:0000259" key="7">
    <source>
        <dbReference type="Pfam" id="PF04138"/>
    </source>
</evidence>
<protein>
    <submittedName>
        <fullName evidence="8">GtrA family protein</fullName>
    </submittedName>
</protein>
<comment type="subcellular location">
    <subcellularLocation>
        <location evidence="1">Membrane</location>
        <topology evidence="1">Multi-pass membrane protein</topology>
    </subcellularLocation>
</comment>
<dbReference type="InterPro" id="IPR051401">
    <property type="entry name" value="GtrA_CellWall_Glycosyl"/>
</dbReference>
<comment type="similarity">
    <text evidence="2">Belongs to the GtrA family.</text>
</comment>
<feature type="transmembrane region" description="Helical" evidence="6">
    <location>
        <begin position="101"/>
        <end position="119"/>
    </location>
</feature>
<evidence type="ECO:0000256" key="4">
    <source>
        <dbReference type="ARBA" id="ARBA00022989"/>
    </source>
</evidence>
<accession>A0ABW0NKK0</accession>
<evidence type="ECO:0000256" key="6">
    <source>
        <dbReference type="SAM" id="Phobius"/>
    </source>
</evidence>
<dbReference type="EMBL" id="JBHSMF010000015">
    <property type="protein sequence ID" value="MFC5500501.1"/>
    <property type="molecule type" value="Genomic_DNA"/>
</dbReference>
<dbReference type="InterPro" id="IPR007267">
    <property type="entry name" value="GtrA_DPMS_TM"/>
</dbReference>
<evidence type="ECO:0000256" key="2">
    <source>
        <dbReference type="ARBA" id="ARBA00009399"/>
    </source>
</evidence>
<feature type="transmembrane region" description="Helical" evidence="6">
    <location>
        <begin position="149"/>
        <end position="172"/>
    </location>
</feature>
<feature type="transmembrane region" description="Helical" evidence="6">
    <location>
        <begin position="250"/>
        <end position="269"/>
    </location>
</feature>
<keyword evidence="4 6" id="KW-1133">Transmembrane helix</keyword>
<keyword evidence="3 6" id="KW-0812">Transmembrane</keyword>
<feature type="transmembrane region" description="Helical" evidence="6">
    <location>
        <begin position="417"/>
        <end position="438"/>
    </location>
</feature>
<evidence type="ECO:0000313" key="8">
    <source>
        <dbReference type="EMBL" id="MFC5500501.1"/>
    </source>
</evidence>
<proteinExistence type="inferred from homology"/>
<dbReference type="PANTHER" id="PTHR38459:SF1">
    <property type="entry name" value="PROPHAGE BACTOPRENOL-LINKED GLUCOSE TRANSLOCASE HOMOLOG"/>
    <property type="match status" value="1"/>
</dbReference>
<dbReference type="RefSeq" id="WP_376852749.1">
    <property type="nucleotide sequence ID" value="NZ_JBHSMF010000015.1"/>
</dbReference>
<feature type="transmembrane region" description="Helical" evidence="6">
    <location>
        <begin position="12"/>
        <end position="38"/>
    </location>
</feature>
<feature type="transmembrane region" description="Helical" evidence="6">
    <location>
        <begin position="353"/>
        <end position="373"/>
    </location>
</feature>
<dbReference type="PANTHER" id="PTHR38459">
    <property type="entry name" value="PROPHAGE BACTOPRENOL-LINKED GLUCOSE TRANSLOCASE HOMOLOG"/>
    <property type="match status" value="1"/>
</dbReference>
<feature type="transmembrane region" description="Helical" evidence="6">
    <location>
        <begin position="450"/>
        <end position="477"/>
    </location>
</feature>
<feature type="transmembrane region" description="Helical" evidence="6">
    <location>
        <begin position="226"/>
        <end position="243"/>
    </location>
</feature>
<feature type="transmembrane region" description="Helical" evidence="6">
    <location>
        <begin position="497"/>
        <end position="516"/>
    </location>
</feature>
<evidence type="ECO:0000256" key="3">
    <source>
        <dbReference type="ARBA" id="ARBA00022692"/>
    </source>
</evidence>
<gene>
    <name evidence="8" type="ORF">ACFPOE_23365</name>
</gene>